<keyword evidence="7 9" id="KW-0255">Endonuclease</keyword>
<dbReference type="Gene3D" id="3.30.420.60">
    <property type="entry name" value="eRF1 domain 2"/>
    <property type="match status" value="1"/>
</dbReference>
<dbReference type="InterPro" id="IPR005141">
    <property type="entry name" value="eRF1_2"/>
</dbReference>
<keyword evidence="5 9" id="KW-0540">Nuclease</keyword>
<keyword evidence="8 9" id="KW-0378">Hydrolase</keyword>
<dbReference type="GO" id="GO:0004519">
    <property type="term" value="F:endonuclease activity"/>
    <property type="evidence" value="ECO:0007669"/>
    <property type="project" value="UniProtKB-UniRule"/>
</dbReference>
<dbReference type="GO" id="GO:0005737">
    <property type="term" value="C:cytoplasm"/>
    <property type="evidence" value="ECO:0007669"/>
    <property type="project" value="UniProtKB-SubCell"/>
</dbReference>
<dbReference type="Pfam" id="PF26356">
    <property type="entry name" value="Pelota_N"/>
    <property type="match status" value="1"/>
</dbReference>
<evidence type="ECO:0000313" key="12">
    <source>
        <dbReference type="Proteomes" id="UP000186851"/>
    </source>
</evidence>
<name>A0AAF0IBS9_ODILC</name>
<dbReference type="PANTHER" id="PTHR10853">
    <property type="entry name" value="PELOTA"/>
    <property type="match status" value="1"/>
</dbReference>
<dbReference type="InterPro" id="IPR038069">
    <property type="entry name" value="Pelota/DOM34_N"/>
</dbReference>
<comment type="function">
    <text evidence="9">May function in recognizing stalled ribosomes, interact with stem-loop structures in stalled mRNA molecules, and effect endonucleolytic cleavage of the mRNA. May play a role in the release non-functional ribosomes and degradation of damaged mRNAs. Has endoribonuclease activity.</text>
</comment>
<comment type="domain">
    <text evidence="9">The N-terminal domain has the RNA-binding Sm fold. It harbors the endoribonuclease activity.</text>
</comment>
<dbReference type="GO" id="GO:0046872">
    <property type="term" value="F:metal ion binding"/>
    <property type="evidence" value="ECO:0007669"/>
    <property type="project" value="UniProtKB-UniRule"/>
</dbReference>
<evidence type="ECO:0000313" key="11">
    <source>
        <dbReference type="EMBL" id="WEU40720.1"/>
    </source>
</evidence>
<dbReference type="GO" id="GO:0032790">
    <property type="term" value="P:ribosome disassembly"/>
    <property type="evidence" value="ECO:0007669"/>
    <property type="project" value="TreeGrafter"/>
</dbReference>
<evidence type="ECO:0000256" key="7">
    <source>
        <dbReference type="ARBA" id="ARBA00022759"/>
    </source>
</evidence>
<comment type="cofactor">
    <cofactor evidence="1 9">
        <name>a divalent metal cation</name>
        <dbReference type="ChEBI" id="CHEBI:60240"/>
    </cofactor>
</comment>
<dbReference type="Gene3D" id="2.30.30.870">
    <property type="entry name" value="Pelota, domain A"/>
    <property type="match status" value="1"/>
</dbReference>
<dbReference type="HAMAP" id="MF_01853">
    <property type="entry name" value="PelO"/>
    <property type="match status" value="1"/>
</dbReference>
<dbReference type="GO" id="GO:0070966">
    <property type="term" value="P:nuclear-transcribed mRNA catabolic process, no-go decay"/>
    <property type="evidence" value="ECO:0007669"/>
    <property type="project" value="InterPro"/>
</dbReference>
<evidence type="ECO:0000259" key="10">
    <source>
        <dbReference type="SMART" id="SM01194"/>
    </source>
</evidence>
<dbReference type="InterPro" id="IPR023521">
    <property type="entry name" value="Pelota_arc"/>
</dbReference>
<dbReference type="Pfam" id="PF03464">
    <property type="entry name" value="eRF1_2"/>
    <property type="match status" value="1"/>
</dbReference>
<dbReference type="Gene3D" id="3.30.1330.30">
    <property type="match status" value="1"/>
</dbReference>
<accession>A0AAF0IBS9</accession>
<dbReference type="GO" id="GO:0016787">
    <property type="term" value="F:hydrolase activity"/>
    <property type="evidence" value="ECO:0007669"/>
    <property type="project" value="UniProtKB-KW"/>
</dbReference>
<comment type="subunit">
    <text evidence="9">Monomer.</text>
</comment>
<dbReference type="EMBL" id="CP091871">
    <property type="protein sequence ID" value="WEU40720.1"/>
    <property type="molecule type" value="Genomic_DNA"/>
</dbReference>
<dbReference type="SUPFAM" id="SSF53137">
    <property type="entry name" value="Translational machinery components"/>
    <property type="match status" value="1"/>
</dbReference>
<dbReference type="InterPro" id="IPR058547">
    <property type="entry name" value="Pelota_N"/>
</dbReference>
<evidence type="ECO:0000256" key="6">
    <source>
        <dbReference type="ARBA" id="ARBA00022723"/>
    </source>
</evidence>
<evidence type="ECO:0000256" key="9">
    <source>
        <dbReference type="HAMAP-Rule" id="MF_01853"/>
    </source>
</evidence>
<dbReference type="InterPro" id="IPR004405">
    <property type="entry name" value="TF_pelota"/>
</dbReference>
<feature type="domain" description="eRF1/Pelota-like N-terminal" evidence="10">
    <location>
        <begin position="1"/>
        <end position="129"/>
    </location>
</feature>
<dbReference type="PANTHER" id="PTHR10853:SF0">
    <property type="entry name" value="PROTEIN PELOTA HOMOLOG"/>
    <property type="match status" value="1"/>
</dbReference>
<dbReference type="InterPro" id="IPR042226">
    <property type="entry name" value="eFR1_2_sf"/>
</dbReference>
<evidence type="ECO:0000256" key="8">
    <source>
        <dbReference type="ARBA" id="ARBA00022801"/>
    </source>
</evidence>
<dbReference type="AlphaFoldDB" id="A0AAF0IBS9"/>
<dbReference type="SMART" id="SM01194">
    <property type="entry name" value="eRF1_1"/>
    <property type="match status" value="1"/>
</dbReference>
<dbReference type="GO" id="GO:0070481">
    <property type="term" value="P:nuclear-transcribed mRNA catabolic process, non-stop decay"/>
    <property type="evidence" value="ECO:0007669"/>
    <property type="project" value="InterPro"/>
</dbReference>
<dbReference type="InterPro" id="IPR005140">
    <property type="entry name" value="eRF1_Pelota-like_N"/>
</dbReference>
<dbReference type="Proteomes" id="UP000186851">
    <property type="component" value="Chromosome"/>
</dbReference>
<dbReference type="InterPro" id="IPR005142">
    <property type="entry name" value="eRF1_3"/>
</dbReference>
<evidence type="ECO:0000256" key="5">
    <source>
        <dbReference type="ARBA" id="ARBA00022722"/>
    </source>
</evidence>
<reference evidence="11" key="2">
    <citation type="journal article" date="2022" name="Nat. Microbiol.">
        <title>A closed Candidatus Odinarchaeum chromosome exposes Asgard archaeal viruses.</title>
        <authorList>
            <person name="Tamarit D."/>
            <person name="Caceres E.F."/>
            <person name="Krupovic M."/>
            <person name="Nijland R."/>
            <person name="Eme L."/>
            <person name="Robinson N.P."/>
            <person name="Ettema T.J.G."/>
        </authorList>
    </citation>
    <scope>NUCLEOTIDE SEQUENCE</scope>
    <source>
        <strain evidence="11">LCB_4</strain>
    </source>
</reference>
<gene>
    <name evidence="9" type="primary">pelA</name>
    <name evidence="11" type="ORF">OdinLCB4_001995</name>
</gene>
<dbReference type="Pfam" id="PF03465">
    <property type="entry name" value="eRF1_3"/>
    <property type="match status" value="1"/>
</dbReference>
<dbReference type="SUPFAM" id="SSF159065">
    <property type="entry name" value="Dom34/Pelota N-terminal domain-like"/>
    <property type="match status" value="1"/>
</dbReference>
<evidence type="ECO:0000256" key="4">
    <source>
        <dbReference type="ARBA" id="ARBA00022490"/>
    </source>
</evidence>
<dbReference type="GO" id="GO:0070651">
    <property type="term" value="P:nonfunctional rRNA decay"/>
    <property type="evidence" value="ECO:0007669"/>
    <property type="project" value="TreeGrafter"/>
</dbReference>
<organism evidence="11 12">
    <name type="scientific">Odinarchaeota yellowstonii (strain LCB_4)</name>
    <dbReference type="NCBI Taxonomy" id="1841599"/>
    <lineage>
        <taxon>Archaea</taxon>
        <taxon>Promethearchaeati</taxon>
        <taxon>Candidatus Odinarchaeota</taxon>
        <taxon>Candidatus Odinarchaeia</taxon>
        <taxon>Candidatus Odinarchaeales</taxon>
        <taxon>Candidatus Odinarchaeaceae</taxon>
        <taxon>Candidatus Odinarchaeum</taxon>
    </lineage>
</organism>
<comment type="similarity">
    <text evidence="3 9">Belongs to the eukaryotic release factor 1 family. Pelota subfamily.</text>
</comment>
<sequence>MRILFFDEKKSRMKIKVESLDDLWTLYNIISKNDIVYGRTFRRIKQNEEAIRADKGERIPVYLGIRVEETSFHGFADRLRIKGRIVSGPEDLISAGSFHTLNVEVDSQIEIVKDRWSKTDLKRIDEALKSSSSPVIILCAVDSNEASIALMGSFQTKIVTRITESIPGKRLTDKENTEAYQRFYASILKVIETLLGESRVDYIIIAGPGFVKDHLRDYIIHRKPELKNMIITDTVSSGDVSGINEIIKRGAAISVLSKMRVIEHSSLIEDVLKRLAKNSGDVAYGFDDVRDAAERGAVQTLLVTDELVRSLDETKRSNVHNLIEIVENMSGDVKIFSVQTPPGEQLKGLGGVAALLRFNLFKDSRR</sequence>
<protein>
    <recommendedName>
        <fullName evidence="9">Protein pelota homolog</fullName>
        <ecNumber evidence="9">3.1.-.-</ecNumber>
    </recommendedName>
</protein>
<dbReference type="EC" id="3.1.-.-" evidence="9"/>
<dbReference type="GO" id="GO:0071025">
    <property type="term" value="P:RNA surveillance"/>
    <property type="evidence" value="ECO:0007669"/>
    <property type="project" value="InterPro"/>
</dbReference>
<keyword evidence="4 9" id="KW-0963">Cytoplasm</keyword>
<evidence type="ECO:0000256" key="3">
    <source>
        <dbReference type="ARBA" id="ARBA00009504"/>
    </source>
</evidence>
<dbReference type="SUPFAM" id="SSF55315">
    <property type="entry name" value="L30e-like"/>
    <property type="match status" value="1"/>
</dbReference>
<dbReference type="NCBIfam" id="TIGR00111">
    <property type="entry name" value="pelota"/>
    <property type="match status" value="1"/>
</dbReference>
<dbReference type="KEGG" id="oyw:OdinLCB4_001995"/>
<comment type="subcellular location">
    <subcellularLocation>
        <location evidence="2 9">Cytoplasm</location>
    </subcellularLocation>
</comment>
<evidence type="ECO:0000256" key="2">
    <source>
        <dbReference type="ARBA" id="ARBA00004496"/>
    </source>
</evidence>
<reference evidence="11" key="1">
    <citation type="journal article" date="2017" name="Nature">
        <title>Asgard archaea illuminate the origin of eukaryotic cellular complexity.</title>
        <authorList>
            <person name="Zaremba-Niedzwiedzka K."/>
            <person name="Caceres E.F."/>
            <person name="Saw J.H."/>
            <person name="Backstrom D."/>
            <person name="Juzokaite L."/>
            <person name="Vancaester E."/>
            <person name="Seitz K.W."/>
            <person name="Anantharaman K."/>
            <person name="Starnawski P."/>
            <person name="Kjeldsen K.U."/>
            <person name="Scott M.B."/>
            <person name="Nunoura T."/>
            <person name="Banfield J.F."/>
            <person name="Schramm A."/>
            <person name="Baker B.J."/>
            <person name="Spang A."/>
            <person name="Ettema T.J.G."/>
        </authorList>
    </citation>
    <scope>NUCLEOTIDE SEQUENCE</scope>
    <source>
        <strain evidence="11">LCB_4</strain>
    </source>
</reference>
<evidence type="ECO:0000256" key="1">
    <source>
        <dbReference type="ARBA" id="ARBA00001968"/>
    </source>
</evidence>
<proteinExistence type="inferred from homology"/>
<dbReference type="InterPro" id="IPR029064">
    <property type="entry name" value="Ribosomal_eL30-like_sf"/>
</dbReference>
<keyword evidence="6 9" id="KW-0479">Metal-binding</keyword>
<dbReference type="FunFam" id="2.30.30.870:FF:000002">
    <property type="entry name" value="Protein pelota homolog"/>
    <property type="match status" value="1"/>
</dbReference>